<dbReference type="EMBL" id="JAIQCV010000007">
    <property type="protein sequence ID" value="KAH1081855.1"/>
    <property type="molecule type" value="Genomic_DNA"/>
</dbReference>
<dbReference type="AlphaFoldDB" id="A0A9D3VEW8"/>
<accession>A0A9D3VEW8</accession>
<evidence type="ECO:0000313" key="2">
    <source>
        <dbReference type="Proteomes" id="UP000828251"/>
    </source>
</evidence>
<keyword evidence="2" id="KW-1185">Reference proteome</keyword>
<protein>
    <recommendedName>
        <fullName evidence="3">Aminotransferase-like plant mobile domain-containing protein</fullName>
    </recommendedName>
</protein>
<evidence type="ECO:0008006" key="3">
    <source>
        <dbReference type="Google" id="ProtNLM"/>
    </source>
</evidence>
<sequence>MAPRDPHFSFSVWGVHLTLEDVALQFGLLTDRSMVMGVSAISEPATLCYNLLRVLSGDAESKFSGLRFSWLKANFEHLLINATSWWSYDHIETHHCNFESIAMAPWSHLPTQVACSGEMPARMDQTFRTSGGKLFFPVVVGYPGHNKVMSPTQ</sequence>
<comment type="caution">
    <text evidence="1">The sequence shown here is derived from an EMBL/GenBank/DDBJ whole genome shotgun (WGS) entry which is preliminary data.</text>
</comment>
<proteinExistence type="predicted"/>
<dbReference type="Proteomes" id="UP000828251">
    <property type="component" value="Unassembled WGS sequence"/>
</dbReference>
<name>A0A9D3VEW8_9ROSI</name>
<evidence type="ECO:0000313" key="1">
    <source>
        <dbReference type="EMBL" id="KAH1081855.1"/>
    </source>
</evidence>
<reference evidence="1 2" key="1">
    <citation type="journal article" date="2021" name="Plant Biotechnol. J.">
        <title>Multi-omics assisted identification of the key and species-specific regulatory components of drought-tolerant mechanisms in Gossypium stocksii.</title>
        <authorList>
            <person name="Yu D."/>
            <person name="Ke L."/>
            <person name="Zhang D."/>
            <person name="Wu Y."/>
            <person name="Sun Y."/>
            <person name="Mei J."/>
            <person name="Sun J."/>
            <person name="Sun Y."/>
        </authorList>
    </citation>
    <scope>NUCLEOTIDE SEQUENCE [LARGE SCALE GENOMIC DNA]</scope>
    <source>
        <strain evidence="2">cv. E1</strain>
        <tissue evidence="1">Leaf</tissue>
    </source>
</reference>
<organism evidence="1 2">
    <name type="scientific">Gossypium stocksii</name>
    <dbReference type="NCBI Taxonomy" id="47602"/>
    <lineage>
        <taxon>Eukaryota</taxon>
        <taxon>Viridiplantae</taxon>
        <taxon>Streptophyta</taxon>
        <taxon>Embryophyta</taxon>
        <taxon>Tracheophyta</taxon>
        <taxon>Spermatophyta</taxon>
        <taxon>Magnoliopsida</taxon>
        <taxon>eudicotyledons</taxon>
        <taxon>Gunneridae</taxon>
        <taxon>Pentapetalae</taxon>
        <taxon>rosids</taxon>
        <taxon>malvids</taxon>
        <taxon>Malvales</taxon>
        <taxon>Malvaceae</taxon>
        <taxon>Malvoideae</taxon>
        <taxon>Gossypium</taxon>
    </lineage>
</organism>
<gene>
    <name evidence="1" type="ORF">J1N35_021616</name>
</gene>